<keyword evidence="3" id="KW-1185">Reference proteome</keyword>
<keyword evidence="1" id="KW-0472">Membrane</keyword>
<accession>A0A917G406</accession>
<name>A0A917G406_9BACL</name>
<evidence type="ECO:0000313" key="2">
    <source>
        <dbReference type="EMBL" id="GGG22044.1"/>
    </source>
</evidence>
<dbReference type="Proteomes" id="UP000644756">
    <property type="component" value="Unassembled WGS sequence"/>
</dbReference>
<dbReference type="RefSeq" id="WP_188533178.1">
    <property type="nucleotide sequence ID" value="NZ_BMGR01000018.1"/>
</dbReference>
<gene>
    <name evidence="2" type="ORF">GCM10010916_43370</name>
</gene>
<keyword evidence="1" id="KW-0812">Transmembrane</keyword>
<dbReference type="EMBL" id="BMGR01000018">
    <property type="protein sequence ID" value="GGG22044.1"/>
    <property type="molecule type" value="Genomic_DNA"/>
</dbReference>
<comment type="caution">
    <text evidence="2">The sequence shown here is derived from an EMBL/GenBank/DDBJ whole genome shotgun (WGS) entry which is preliminary data.</text>
</comment>
<keyword evidence="1" id="KW-1133">Transmembrane helix</keyword>
<feature type="transmembrane region" description="Helical" evidence="1">
    <location>
        <begin position="34"/>
        <end position="51"/>
    </location>
</feature>
<evidence type="ECO:0000313" key="3">
    <source>
        <dbReference type="Proteomes" id="UP000644756"/>
    </source>
</evidence>
<dbReference type="AlphaFoldDB" id="A0A917G406"/>
<feature type="transmembrane region" description="Helical" evidence="1">
    <location>
        <begin position="7"/>
        <end position="28"/>
    </location>
</feature>
<sequence length="56" mass="6229">MKQKQNPLLLSVVGLFFIVFGVVDYMYLNKAVGIAFLVIGVALGVIGLNRYKKLKQ</sequence>
<protein>
    <submittedName>
        <fullName evidence="2">Uncharacterized protein</fullName>
    </submittedName>
</protein>
<organism evidence="2 3">
    <name type="scientific">Paenibacillus abyssi</name>
    <dbReference type="NCBI Taxonomy" id="1340531"/>
    <lineage>
        <taxon>Bacteria</taxon>
        <taxon>Bacillati</taxon>
        <taxon>Bacillota</taxon>
        <taxon>Bacilli</taxon>
        <taxon>Bacillales</taxon>
        <taxon>Paenibacillaceae</taxon>
        <taxon>Paenibacillus</taxon>
    </lineage>
</organism>
<evidence type="ECO:0000256" key="1">
    <source>
        <dbReference type="SAM" id="Phobius"/>
    </source>
</evidence>
<reference evidence="2" key="2">
    <citation type="submission" date="2020-09" db="EMBL/GenBank/DDBJ databases">
        <authorList>
            <person name="Sun Q."/>
            <person name="Zhou Y."/>
        </authorList>
    </citation>
    <scope>NUCLEOTIDE SEQUENCE</scope>
    <source>
        <strain evidence="2">CGMCC 1.12987</strain>
    </source>
</reference>
<reference evidence="2" key="1">
    <citation type="journal article" date="2014" name="Int. J. Syst. Evol. Microbiol.">
        <title>Complete genome sequence of Corynebacterium casei LMG S-19264T (=DSM 44701T), isolated from a smear-ripened cheese.</title>
        <authorList>
            <consortium name="US DOE Joint Genome Institute (JGI-PGF)"/>
            <person name="Walter F."/>
            <person name="Albersmeier A."/>
            <person name="Kalinowski J."/>
            <person name="Ruckert C."/>
        </authorList>
    </citation>
    <scope>NUCLEOTIDE SEQUENCE</scope>
    <source>
        <strain evidence="2">CGMCC 1.12987</strain>
    </source>
</reference>
<proteinExistence type="predicted"/>